<dbReference type="Pfam" id="PF18316">
    <property type="entry name" value="S-l_SbsC_C"/>
    <property type="match status" value="1"/>
</dbReference>
<dbReference type="InterPro" id="IPR005564">
    <property type="entry name" value="Major_capsid_GpE"/>
</dbReference>
<evidence type="ECO:0000259" key="1">
    <source>
        <dbReference type="Pfam" id="PF18316"/>
    </source>
</evidence>
<evidence type="ECO:0000313" key="2">
    <source>
        <dbReference type="EMBL" id="DAE27022.1"/>
    </source>
</evidence>
<dbReference type="Gene3D" id="3.30.1930.10">
    <property type="entry name" value="capsid protein of prophage domain"/>
    <property type="match status" value="1"/>
</dbReference>
<dbReference type="InterPro" id="IPR040751">
    <property type="entry name" value="SbsC_C"/>
</dbReference>
<dbReference type="EMBL" id="BK015827">
    <property type="protein sequence ID" value="DAE27022.1"/>
    <property type="molecule type" value="Genomic_DNA"/>
</dbReference>
<accession>A0A8S5R6I8</accession>
<proteinExistence type="predicted"/>
<name>A0A8S5R6I8_9VIRU</name>
<sequence length="455" mass="49957">MINLNEVYDSAAIAVYTKNDKSNSIPDLGLAFWPNKRKTSIDLKWIKTANGLPVSLAPSNFDAKATIRARKGFGINKQEMAFFREAMVVSEHDRIELAKLSDMTSPFVKDVVNNIFNDTKTLVDGANVVPERMRMQLLFPEADGPSIYISSDGVVYQYNYDADGQWAKNNRKVLSGTRLWANPETAKPLDDIAKIIEDANEPIKYLVMSQAELTLLKNCKQVQQAILAQNPTANVYMTSQLVKNLISDLHPGVEVVVYKKKYKDEAGVTHPFVPDGFVTFVPEGNLGNTWFGMTPEELAKMEAKDIDVTILPSGVAVAVVTTYDSTMQTMTVVAETLLPSYERMDSVYLLETGTVDDATDGEIGELDVTSGASASEMGKTAITVDPELTEGNSYRYKVGNNVTIPEYGANVRMYSAWNGEDEITAETGKKILIVECDESYGAVKAGIATVTAKDS</sequence>
<dbReference type="Pfam" id="PF03864">
    <property type="entry name" value="Phage_cap_E"/>
    <property type="match status" value="1"/>
</dbReference>
<feature type="domain" description="S-layer protein SbsC C-terminal" evidence="1">
    <location>
        <begin position="376"/>
        <end position="444"/>
    </location>
</feature>
<reference evidence="2" key="1">
    <citation type="journal article" date="2021" name="Proc. Natl. Acad. Sci. U.S.A.">
        <title>A Catalog of Tens of Thousands of Viruses from Human Metagenomes Reveals Hidden Associations with Chronic Diseases.</title>
        <authorList>
            <person name="Tisza M.J."/>
            <person name="Buck C.B."/>
        </authorList>
    </citation>
    <scope>NUCLEOTIDE SEQUENCE</scope>
    <source>
        <strain evidence="2">Ctah610</strain>
    </source>
</reference>
<organism evidence="2">
    <name type="scientific">virus sp. ctah610</name>
    <dbReference type="NCBI Taxonomy" id="2826807"/>
    <lineage>
        <taxon>Viruses</taxon>
    </lineage>
</organism>
<dbReference type="Gene3D" id="3.15.30.10">
    <property type="entry name" value="putative capsid protein of prophage domain like"/>
    <property type="match status" value="1"/>
</dbReference>
<protein>
    <submittedName>
        <fullName evidence="2">Major capsid protein</fullName>
    </submittedName>
</protein>